<dbReference type="STRING" id="29655.A0A0K9PNQ5"/>
<dbReference type="PROSITE" id="PS50294">
    <property type="entry name" value="WD_REPEATS_REGION"/>
    <property type="match status" value="5"/>
</dbReference>
<dbReference type="SMART" id="SM00320">
    <property type="entry name" value="WD40"/>
    <property type="match status" value="8"/>
</dbReference>
<dbReference type="AlphaFoldDB" id="A0A0K9PNQ5"/>
<dbReference type="PROSITE" id="PS00678">
    <property type="entry name" value="WD_REPEATS_1"/>
    <property type="match status" value="2"/>
</dbReference>
<dbReference type="PANTHER" id="PTHR19857:SF8">
    <property type="entry name" value="ANGIO-ASSOCIATED MIGRATORY CELL PROTEIN"/>
    <property type="match status" value="1"/>
</dbReference>
<dbReference type="SUPFAM" id="SSF51004">
    <property type="entry name" value="C-terminal (heme d1) domain of cytochrome cd1-nitrite reductase"/>
    <property type="match status" value="1"/>
</dbReference>
<feature type="region of interest" description="Disordered" evidence="6">
    <location>
        <begin position="1"/>
        <end position="63"/>
    </location>
</feature>
<dbReference type="InterPro" id="IPR011048">
    <property type="entry name" value="Haem_d1_sf"/>
</dbReference>
<keyword evidence="8" id="KW-1185">Reference proteome</keyword>
<feature type="repeat" description="WD" evidence="5">
    <location>
        <begin position="68"/>
        <end position="102"/>
    </location>
</feature>
<dbReference type="SUPFAM" id="SSF50978">
    <property type="entry name" value="WD40 repeat-like"/>
    <property type="match status" value="1"/>
</dbReference>
<organism evidence="7 8">
    <name type="scientific">Zostera marina</name>
    <name type="common">Eelgrass</name>
    <dbReference type="NCBI Taxonomy" id="29655"/>
    <lineage>
        <taxon>Eukaryota</taxon>
        <taxon>Viridiplantae</taxon>
        <taxon>Streptophyta</taxon>
        <taxon>Embryophyta</taxon>
        <taxon>Tracheophyta</taxon>
        <taxon>Spermatophyta</taxon>
        <taxon>Magnoliopsida</taxon>
        <taxon>Liliopsida</taxon>
        <taxon>Zosteraceae</taxon>
        <taxon>Zostera</taxon>
    </lineage>
</organism>
<keyword evidence="4" id="KW-0677">Repeat</keyword>
<evidence type="ECO:0000256" key="6">
    <source>
        <dbReference type="SAM" id="MobiDB-lite"/>
    </source>
</evidence>
<evidence type="ECO:0000256" key="5">
    <source>
        <dbReference type="PROSITE-ProRule" id="PRU00221"/>
    </source>
</evidence>
<dbReference type="PROSITE" id="PS50082">
    <property type="entry name" value="WD_REPEATS_2"/>
    <property type="match status" value="7"/>
</dbReference>
<feature type="repeat" description="WD" evidence="5">
    <location>
        <begin position="327"/>
        <end position="359"/>
    </location>
</feature>
<evidence type="ECO:0000313" key="8">
    <source>
        <dbReference type="Proteomes" id="UP000036987"/>
    </source>
</evidence>
<dbReference type="InterPro" id="IPR036322">
    <property type="entry name" value="WD40_repeat_dom_sf"/>
</dbReference>
<dbReference type="EMBL" id="LFYR01000718">
    <property type="protein sequence ID" value="KMZ70688.1"/>
    <property type="molecule type" value="Genomic_DNA"/>
</dbReference>
<dbReference type="InterPro" id="IPR015943">
    <property type="entry name" value="WD40/YVTN_repeat-like_dom_sf"/>
</dbReference>
<evidence type="ECO:0000256" key="2">
    <source>
        <dbReference type="ARBA" id="ARBA00022490"/>
    </source>
</evidence>
<feature type="repeat" description="WD" evidence="5">
    <location>
        <begin position="285"/>
        <end position="319"/>
    </location>
</feature>
<evidence type="ECO:0000256" key="4">
    <source>
        <dbReference type="ARBA" id="ARBA00022737"/>
    </source>
</evidence>
<dbReference type="InterPro" id="IPR001680">
    <property type="entry name" value="WD40_rpt"/>
</dbReference>
<comment type="caution">
    <text evidence="7">The sequence shown here is derived from an EMBL/GenBank/DDBJ whole genome shotgun (WGS) entry which is preliminary data.</text>
</comment>
<dbReference type="InterPro" id="IPR020472">
    <property type="entry name" value="WD40_PAC1"/>
</dbReference>
<keyword evidence="3 5" id="KW-0853">WD repeat</keyword>
<dbReference type="PANTHER" id="PTHR19857">
    <property type="entry name" value="MITOCHONDRIAL DIVISION PROTEIN 1-RELATED"/>
    <property type="match status" value="1"/>
</dbReference>
<reference evidence="8" key="1">
    <citation type="journal article" date="2016" name="Nature">
        <title>The genome of the seagrass Zostera marina reveals angiosperm adaptation to the sea.</title>
        <authorList>
            <person name="Olsen J.L."/>
            <person name="Rouze P."/>
            <person name="Verhelst B."/>
            <person name="Lin Y.-C."/>
            <person name="Bayer T."/>
            <person name="Collen J."/>
            <person name="Dattolo E."/>
            <person name="De Paoli E."/>
            <person name="Dittami S."/>
            <person name="Maumus F."/>
            <person name="Michel G."/>
            <person name="Kersting A."/>
            <person name="Lauritano C."/>
            <person name="Lohaus R."/>
            <person name="Toepel M."/>
            <person name="Tonon T."/>
            <person name="Vanneste K."/>
            <person name="Amirebrahimi M."/>
            <person name="Brakel J."/>
            <person name="Bostroem C."/>
            <person name="Chovatia M."/>
            <person name="Grimwood J."/>
            <person name="Jenkins J.W."/>
            <person name="Jueterbock A."/>
            <person name="Mraz A."/>
            <person name="Stam W.T."/>
            <person name="Tice H."/>
            <person name="Bornberg-Bauer E."/>
            <person name="Green P.J."/>
            <person name="Pearson G.A."/>
            <person name="Procaccini G."/>
            <person name="Duarte C.M."/>
            <person name="Schmutz J."/>
            <person name="Reusch T.B.H."/>
            <person name="Van de Peer Y."/>
        </authorList>
    </citation>
    <scope>NUCLEOTIDE SEQUENCE [LARGE SCALE GENOMIC DNA]</scope>
    <source>
        <strain evidence="8">cv. Finnish</strain>
    </source>
</reference>
<name>A0A0K9PNQ5_ZOSMR</name>
<comment type="subcellular location">
    <subcellularLocation>
        <location evidence="1">Cytoplasm</location>
    </subcellularLocation>
</comment>
<feature type="compositionally biased region" description="Gly residues" evidence="6">
    <location>
        <begin position="1"/>
        <end position="10"/>
    </location>
</feature>
<dbReference type="OrthoDB" id="10261640at2759"/>
<dbReference type="CDD" id="cd00200">
    <property type="entry name" value="WD40"/>
    <property type="match status" value="1"/>
</dbReference>
<dbReference type="InterPro" id="IPR019775">
    <property type="entry name" value="WD40_repeat_CS"/>
</dbReference>
<feature type="compositionally biased region" description="Acidic residues" evidence="6">
    <location>
        <begin position="17"/>
        <end position="62"/>
    </location>
</feature>
<dbReference type="Pfam" id="PF00400">
    <property type="entry name" value="WD40"/>
    <property type="match status" value="7"/>
</dbReference>
<dbReference type="Gene3D" id="2.130.10.10">
    <property type="entry name" value="YVTN repeat-like/Quinoprotein amine dehydrogenase"/>
    <property type="match status" value="1"/>
</dbReference>
<feature type="repeat" description="WD" evidence="5">
    <location>
        <begin position="114"/>
        <end position="146"/>
    </location>
</feature>
<dbReference type="OMA" id="ACNPTDP"/>
<accession>A0A0K9PNQ5</accession>
<keyword evidence="2" id="KW-0963">Cytoplasm</keyword>
<evidence type="ECO:0000256" key="1">
    <source>
        <dbReference type="ARBA" id="ARBA00004496"/>
    </source>
</evidence>
<feature type="repeat" description="WD" evidence="5">
    <location>
        <begin position="198"/>
        <end position="239"/>
    </location>
</feature>
<dbReference type="PRINTS" id="PR00320">
    <property type="entry name" value="GPROTEINBRPT"/>
</dbReference>
<gene>
    <name evidence="7" type="ORF">ZOSMA_196G00370</name>
</gene>
<protein>
    <submittedName>
        <fullName evidence="7">WD-40 repeat-containing protein</fullName>
    </submittedName>
</protein>
<evidence type="ECO:0000256" key="3">
    <source>
        <dbReference type="ARBA" id="ARBA00022574"/>
    </source>
</evidence>
<dbReference type="FunFam" id="2.130.10.10:FF:000074">
    <property type="entry name" value="Angio-associated migratory cell protein-like protein"/>
    <property type="match status" value="1"/>
</dbReference>
<proteinExistence type="predicted"/>
<evidence type="ECO:0000313" key="7">
    <source>
        <dbReference type="EMBL" id="KMZ70688.1"/>
    </source>
</evidence>
<dbReference type="GO" id="GO:0005737">
    <property type="term" value="C:cytoplasm"/>
    <property type="evidence" value="ECO:0007669"/>
    <property type="project" value="UniProtKB-SubCell"/>
</dbReference>
<sequence>MSQGKGGSGDQGRNQEDGDVFLEEDDVIQEIHFDEEELPEADANDNGDGDDDDFEMEEEEPDDSVHVFTGHTGEVYAVACSPTDATLVATGGGDDKGFMWRIGHGDWYFLLQGHEPHNDSVSAVAFSHDGRLLASGSFDGTIYVWDTTLISLKCTFKGPDSIEWLRWYHKGHVLLAGSENSIGWIWNVDKPDRNPYLLIGHANTVTCGDFTPDGKTICTGSSDKTLRIWNTKSRETIHVVKGYQYHSGEVTCLLITPDSSIVITGSSDGSLYMVNILTGKVVSSMADHTKSIECIGMSESYNWIATGSMDGKLNIWDLQHNSSPHWTGTHEEGVVCLLWLGKSKYIASGCLDGKVRIWDCLSGVCARTFDGHQDDIQDLAISCDKNHIVSVSKDTTARVFEISEFLL</sequence>
<feature type="repeat" description="WD" evidence="5">
    <location>
        <begin position="369"/>
        <end position="407"/>
    </location>
</feature>
<dbReference type="Proteomes" id="UP000036987">
    <property type="component" value="Unassembled WGS sequence"/>
</dbReference>
<dbReference type="InterPro" id="IPR051179">
    <property type="entry name" value="WD_repeat_multifunction"/>
</dbReference>
<feature type="repeat" description="WD" evidence="5">
    <location>
        <begin position="243"/>
        <end position="284"/>
    </location>
</feature>